<dbReference type="STRING" id="1513271.XM47_17170"/>
<dbReference type="OrthoDB" id="266054at2"/>
<evidence type="ECO:0000313" key="2">
    <source>
        <dbReference type="EMBL" id="KMT63885.1"/>
    </source>
</evidence>
<keyword evidence="1" id="KW-0732">Signal</keyword>
<comment type="caution">
    <text evidence="2">The sequence shown here is derived from an EMBL/GenBank/DDBJ whole genome shotgun (WGS) entry which is preliminary data.</text>
</comment>
<gene>
    <name evidence="2" type="ORF">XM47_17170</name>
</gene>
<dbReference type="Gene3D" id="2.60.120.1620">
    <property type="match status" value="1"/>
</dbReference>
<evidence type="ECO:0000313" key="3">
    <source>
        <dbReference type="Proteomes" id="UP000037600"/>
    </source>
</evidence>
<dbReference type="AlphaFoldDB" id="A0A0J8GM84"/>
<accession>A0A0J8GM84</accession>
<feature type="chain" id="PRO_5005298801" evidence="1">
    <location>
        <begin position="25"/>
        <end position="387"/>
    </location>
</feature>
<dbReference type="Proteomes" id="UP000037600">
    <property type="component" value="Unassembled WGS sequence"/>
</dbReference>
<sequence>MKTSYSYLMSLVWFICATSFSVLAQSHVEQDGIVIVEAENFSTQHLDEKRRWVVFSANQHQHNLQDSDLPHFETASGQKYIEVLPDTRASHYETLVRGENFTDQGGNIAVLSYPILFNQAGKYYIWARAYSSNSEDNGVHFGLNGNWPESSRRLQLCLGKYQWTWSSAQRVPENHCGVPNTISLDIPHAGVHNVMVSMREDGFELDKFILTRDKGFKPNGLGGEETLSITNPLPEKEILHGINEYKRILFATEDFVVSGKDHKAYYKNFTEQALAIDSAKLENRDRYFSAKAVVDSKDVGINQLVLVTLAETKGESSYKILLNNKVIANFTNPKSTQDKQEVYFKINNIELRTGDVLEVEAMAVGKGRSDVSQGLWRALVLVGERVL</sequence>
<name>A0A0J8GM84_9ALTE</name>
<feature type="signal peptide" evidence="1">
    <location>
        <begin position="1"/>
        <end position="24"/>
    </location>
</feature>
<reference evidence="2 3" key="1">
    <citation type="submission" date="2015-04" db="EMBL/GenBank/DDBJ databases">
        <title>Draft Genome Sequence of the Novel Agar-Digesting Marine Bacterium Q1.</title>
        <authorList>
            <person name="Li Y."/>
            <person name="Li D."/>
            <person name="Chen G."/>
            <person name="Du Z."/>
        </authorList>
    </citation>
    <scope>NUCLEOTIDE SEQUENCE [LARGE SCALE GENOMIC DNA]</scope>
    <source>
        <strain evidence="2 3">Q1</strain>
    </source>
</reference>
<dbReference type="RefSeq" id="WP_048695314.1">
    <property type="nucleotide sequence ID" value="NZ_KQ130508.1"/>
</dbReference>
<evidence type="ECO:0000256" key="1">
    <source>
        <dbReference type="SAM" id="SignalP"/>
    </source>
</evidence>
<dbReference type="EMBL" id="LAZL01000038">
    <property type="protein sequence ID" value="KMT63885.1"/>
    <property type="molecule type" value="Genomic_DNA"/>
</dbReference>
<organism evidence="2 3">
    <name type="scientific">Catenovulum maritimum</name>
    <dbReference type="NCBI Taxonomy" id="1513271"/>
    <lineage>
        <taxon>Bacteria</taxon>
        <taxon>Pseudomonadati</taxon>
        <taxon>Pseudomonadota</taxon>
        <taxon>Gammaproteobacteria</taxon>
        <taxon>Alteromonadales</taxon>
        <taxon>Alteromonadaceae</taxon>
        <taxon>Catenovulum</taxon>
    </lineage>
</organism>
<proteinExistence type="predicted"/>
<keyword evidence="3" id="KW-1185">Reference proteome</keyword>
<protein>
    <submittedName>
        <fullName evidence="2">Uncharacterized protein</fullName>
    </submittedName>
</protein>